<name>A0AA46YVH1_9LACT</name>
<gene>
    <name evidence="1" type="ORF">OF801_04920</name>
</gene>
<evidence type="ECO:0000313" key="2">
    <source>
        <dbReference type="Proteomes" id="UP001164042"/>
    </source>
</evidence>
<reference evidence="1" key="1">
    <citation type="submission" date="2022-10" db="EMBL/GenBank/DDBJ databases">
        <title>Genome assembly of Lactococcus garvieae isolates from cricket gut.</title>
        <authorList>
            <person name="Luecke A.R."/>
            <person name="Brown A.M.V."/>
            <person name="Wakeman C.A."/>
        </authorList>
    </citation>
    <scope>NUCLEOTIDE SEQUENCE</scope>
    <source>
        <strain evidence="1">Alexii-11_2</strain>
    </source>
</reference>
<evidence type="ECO:0008006" key="3">
    <source>
        <dbReference type="Google" id="ProtNLM"/>
    </source>
</evidence>
<accession>A0AA46YVH1</accession>
<dbReference type="Gene3D" id="3.90.175.10">
    <property type="entry name" value="Diphtheria Toxin, domain 1"/>
    <property type="match status" value="1"/>
</dbReference>
<sequence>MKKYDCYHGTGLKNYQNIVECGTFTFKPRENHWLGGGVYFFIDDVAKAKWWAKSNRPDKETPPLVLKVNLEFELDELLNLDSEEDLKKLDEYAEDILASLNANKAQLKDVDEHVWQCKLLEAFLSKNTIYSGICRTFETTQEKGASGFQGLAKQLCVRDVGKIPISSIEQIAV</sequence>
<proteinExistence type="predicted"/>
<organism evidence="1 2">
    <name type="scientific">Lactococcus garvieae</name>
    <dbReference type="NCBI Taxonomy" id="1363"/>
    <lineage>
        <taxon>Bacteria</taxon>
        <taxon>Bacillati</taxon>
        <taxon>Bacillota</taxon>
        <taxon>Bacilli</taxon>
        <taxon>Lactobacillales</taxon>
        <taxon>Streptococcaceae</taxon>
        <taxon>Lactococcus</taxon>
    </lineage>
</organism>
<evidence type="ECO:0000313" key="1">
    <source>
        <dbReference type="EMBL" id="UYT11293.1"/>
    </source>
</evidence>
<dbReference type="EMBL" id="CP109635">
    <property type="protein sequence ID" value="UYT11293.1"/>
    <property type="molecule type" value="Genomic_DNA"/>
</dbReference>
<dbReference type="SUPFAM" id="SSF56399">
    <property type="entry name" value="ADP-ribosylation"/>
    <property type="match status" value="1"/>
</dbReference>
<dbReference type="Proteomes" id="UP001164042">
    <property type="component" value="Chromosome"/>
</dbReference>
<protein>
    <recommendedName>
        <fullName evidence="3">DUF3990 domain-containing protein</fullName>
    </recommendedName>
</protein>
<dbReference type="AlphaFoldDB" id="A0AA46YVH1"/>
<dbReference type="RefSeq" id="WP_264308661.1">
    <property type="nucleotide sequence ID" value="NZ_CP109635.1"/>
</dbReference>